<feature type="domain" description="SAP" evidence="4">
    <location>
        <begin position="3"/>
        <end position="37"/>
    </location>
</feature>
<keyword evidence="6" id="KW-1185">Reference proteome</keyword>
<dbReference type="SUPFAM" id="SSF68906">
    <property type="entry name" value="SAP domain"/>
    <property type="match status" value="1"/>
</dbReference>
<evidence type="ECO:0000313" key="6">
    <source>
        <dbReference type="Proteomes" id="UP000694567"/>
    </source>
</evidence>
<evidence type="ECO:0000259" key="4">
    <source>
        <dbReference type="PROSITE" id="PS50800"/>
    </source>
</evidence>
<evidence type="ECO:0000313" key="5">
    <source>
        <dbReference type="Ensembl" id="ENSBOBP00000022621.1"/>
    </source>
</evidence>
<keyword evidence="1" id="KW-0597">Phosphoprotein</keyword>
<name>A0A8C0FTG2_BUBBB</name>
<reference evidence="5" key="2">
    <citation type="submission" date="2025-09" db="UniProtKB">
        <authorList>
            <consortium name="Ensembl"/>
        </authorList>
    </citation>
    <scope>IDENTIFICATION</scope>
</reference>
<evidence type="ECO:0000256" key="3">
    <source>
        <dbReference type="SAM" id="MobiDB-lite"/>
    </source>
</evidence>
<organism evidence="5 6">
    <name type="scientific">Bubo bubo</name>
    <name type="common">Eurasian eagle-owl</name>
    <name type="synonym">Strix bubo</name>
    <dbReference type="NCBI Taxonomy" id="30461"/>
    <lineage>
        <taxon>Eukaryota</taxon>
        <taxon>Metazoa</taxon>
        <taxon>Chordata</taxon>
        <taxon>Craniata</taxon>
        <taxon>Vertebrata</taxon>
        <taxon>Euteleostomi</taxon>
        <taxon>Archelosauria</taxon>
        <taxon>Archosauria</taxon>
        <taxon>Dinosauria</taxon>
        <taxon>Saurischia</taxon>
        <taxon>Theropoda</taxon>
        <taxon>Coelurosauria</taxon>
        <taxon>Aves</taxon>
        <taxon>Neognathae</taxon>
        <taxon>Neoaves</taxon>
        <taxon>Telluraves</taxon>
        <taxon>Strigiformes</taxon>
        <taxon>Strigidae</taxon>
        <taxon>Bubo</taxon>
    </lineage>
</organism>
<dbReference type="Pfam" id="PF02037">
    <property type="entry name" value="SAP"/>
    <property type="match status" value="1"/>
</dbReference>
<comment type="similarity">
    <text evidence="2">Belongs to the SAP domain-containing ribonucleoprotein family.</text>
</comment>
<dbReference type="AlphaFoldDB" id="A0A8C0FTG2"/>
<dbReference type="InterPro" id="IPR036361">
    <property type="entry name" value="SAP_dom_sf"/>
</dbReference>
<proteinExistence type="inferred from homology"/>
<dbReference type="GO" id="GO:0016973">
    <property type="term" value="P:poly(A)+ mRNA export from nucleus"/>
    <property type="evidence" value="ECO:0007669"/>
    <property type="project" value="TreeGrafter"/>
</dbReference>
<feature type="region of interest" description="Disordered" evidence="3">
    <location>
        <begin position="45"/>
        <end position="65"/>
    </location>
</feature>
<sequence>GASPLAQLAELKQECLARGLEAKGNKQDLINRLQAYLEEHGGCWGAPRGAPSPSPDEQRGGIGGERPRRALLRALCWSRLRFRGKLSNRLSLRSWRFTEVICCCNRSVLLSSS</sequence>
<dbReference type="Proteomes" id="UP000694567">
    <property type="component" value="Unplaced"/>
</dbReference>
<dbReference type="InterPro" id="IPR052240">
    <property type="entry name" value="SAP_domain_ribonucleoprotein"/>
</dbReference>
<dbReference type="InterPro" id="IPR003034">
    <property type="entry name" value="SAP_dom"/>
</dbReference>
<dbReference type="PANTHER" id="PTHR46551">
    <property type="entry name" value="SAP DOMAIN-CONTAINING RIBONUCLEOPROTEIN"/>
    <property type="match status" value="1"/>
</dbReference>
<evidence type="ECO:0000256" key="2">
    <source>
        <dbReference type="ARBA" id="ARBA00046328"/>
    </source>
</evidence>
<dbReference type="Ensembl" id="ENSBOBT00000023130.1">
    <property type="protein sequence ID" value="ENSBOBP00000022621.1"/>
    <property type="gene ID" value="ENSBOBG00000013610.1"/>
</dbReference>
<dbReference type="Gene3D" id="1.10.720.30">
    <property type="entry name" value="SAP domain"/>
    <property type="match status" value="1"/>
</dbReference>
<accession>A0A8C0FTG2</accession>
<dbReference type="GO" id="GO:0005634">
    <property type="term" value="C:nucleus"/>
    <property type="evidence" value="ECO:0007669"/>
    <property type="project" value="TreeGrafter"/>
</dbReference>
<dbReference type="PROSITE" id="PS50800">
    <property type="entry name" value="SAP"/>
    <property type="match status" value="1"/>
</dbReference>
<protein>
    <recommendedName>
        <fullName evidence="4">SAP domain-containing protein</fullName>
    </recommendedName>
</protein>
<evidence type="ECO:0000256" key="1">
    <source>
        <dbReference type="ARBA" id="ARBA00022553"/>
    </source>
</evidence>
<reference evidence="5" key="1">
    <citation type="submission" date="2025-08" db="UniProtKB">
        <authorList>
            <consortium name="Ensembl"/>
        </authorList>
    </citation>
    <scope>IDENTIFICATION</scope>
</reference>
<dbReference type="PANTHER" id="PTHR46551:SF1">
    <property type="entry name" value="SAP DOMAIN-CONTAINING RIBONUCLEOPROTEIN"/>
    <property type="match status" value="1"/>
</dbReference>
<dbReference type="SMART" id="SM00513">
    <property type="entry name" value="SAP"/>
    <property type="match status" value="1"/>
</dbReference>